<dbReference type="SUPFAM" id="SSF52954">
    <property type="entry name" value="Class II aaRS ABD-related"/>
    <property type="match status" value="1"/>
</dbReference>
<evidence type="ECO:0000313" key="3">
    <source>
        <dbReference type="Proteomes" id="UP000734854"/>
    </source>
</evidence>
<dbReference type="PANTHER" id="PTHR22734">
    <property type="entry name" value="U3 SMALL NUCLEOLAR RIBONUCLEOPROTEIN PROTEIN IMP4"/>
    <property type="match status" value="1"/>
</dbReference>
<dbReference type="EMBL" id="JACMSC010000006">
    <property type="protein sequence ID" value="KAG6518202.1"/>
    <property type="molecule type" value="Genomic_DNA"/>
</dbReference>
<dbReference type="GO" id="GO:0006364">
    <property type="term" value="P:rRNA processing"/>
    <property type="evidence" value="ECO:0007669"/>
    <property type="project" value="InterPro"/>
</dbReference>
<evidence type="ECO:0000259" key="1">
    <source>
        <dbReference type="PROSITE" id="PS50833"/>
    </source>
</evidence>
<sequence length="155" mass="17267">MSFSGFVRNLSLCASYSSHGNGRGGGDTRCNPSSQIRLLALTLAAFPLSMPPRATRSALFTVLLVRITKFMVISEIIEFCRAHEYTDVIFVHEHRGEPDNLVICHLSFGPTTFFELLNVLCADLFCFIVNNYSLVKGLQTSLNISFLCLNLKLNE</sequence>
<dbReference type="GO" id="GO:0042134">
    <property type="term" value="F:rRNA primary transcript binding"/>
    <property type="evidence" value="ECO:0007669"/>
    <property type="project" value="InterPro"/>
</dbReference>
<keyword evidence="3" id="KW-1185">Reference proteome</keyword>
<dbReference type="Gene3D" id="3.40.50.10480">
    <property type="entry name" value="Probable brix-domain ribosomal biogenesis protein"/>
    <property type="match status" value="1"/>
</dbReference>
<organism evidence="2 3">
    <name type="scientific">Zingiber officinale</name>
    <name type="common">Ginger</name>
    <name type="synonym">Amomum zingiber</name>
    <dbReference type="NCBI Taxonomy" id="94328"/>
    <lineage>
        <taxon>Eukaryota</taxon>
        <taxon>Viridiplantae</taxon>
        <taxon>Streptophyta</taxon>
        <taxon>Embryophyta</taxon>
        <taxon>Tracheophyta</taxon>
        <taxon>Spermatophyta</taxon>
        <taxon>Magnoliopsida</taxon>
        <taxon>Liliopsida</taxon>
        <taxon>Zingiberales</taxon>
        <taxon>Zingiberaceae</taxon>
        <taxon>Zingiber</taxon>
    </lineage>
</organism>
<dbReference type="GO" id="GO:0032040">
    <property type="term" value="C:small-subunit processome"/>
    <property type="evidence" value="ECO:0007669"/>
    <property type="project" value="TreeGrafter"/>
</dbReference>
<dbReference type="PROSITE" id="PS50833">
    <property type="entry name" value="BRIX"/>
    <property type="match status" value="1"/>
</dbReference>
<reference evidence="2 3" key="1">
    <citation type="submission" date="2020-08" db="EMBL/GenBank/DDBJ databases">
        <title>Plant Genome Project.</title>
        <authorList>
            <person name="Zhang R.-G."/>
        </authorList>
    </citation>
    <scope>NUCLEOTIDE SEQUENCE [LARGE SCALE GENOMIC DNA]</scope>
    <source>
        <tissue evidence="2">Rhizome</tissue>
    </source>
</reference>
<dbReference type="AlphaFoldDB" id="A0A8J5HC04"/>
<dbReference type="InterPro" id="IPR044281">
    <property type="entry name" value="IMP4/RPF1"/>
</dbReference>
<accession>A0A8J5HC04</accession>
<comment type="caution">
    <text evidence="2">The sequence shown here is derived from an EMBL/GenBank/DDBJ whole genome shotgun (WGS) entry which is preliminary data.</text>
</comment>
<protein>
    <recommendedName>
        <fullName evidence="1">Brix domain-containing protein</fullName>
    </recommendedName>
</protein>
<gene>
    <name evidence="2" type="ORF">ZIOFF_021605</name>
</gene>
<dbReference type="PANTHER" id="PTHR22734:SF2">
    <property type="entry name" value="U3 SMALL NUCLEOLAR RIBONUCLEOPROTEIN PROTEIN IMP4"/>
    <property type="match status" value="1"/>
</dbReference>
<dbReference type="InterPro" id="IPR007109">
    <property type="entry name" value="Brix"/>
</dbReference>
<dbReference type="Proteomes" id="UP000734854">
    <property type="component" value="Unassembled WGS sequence"/>
</dbReference>
<evidence type="ECO:0000313" key="2">
    <source>
        <dbReference type="EMBL" id="KAG6518202.1"/>
    </source>
</evidence>
<feature type="domain" description="Brix" evidence="1">
    <location>
        <begin position="22"/>
        <end position="155"/>
    </location>
</feature>
<proteinExistence type="predicted"/>
<name>A0A8J5HC04_ZINOF</name>
<dbReference type="GO" id="GO:0034457">
    <property type="term" value="C:Mpp10 complex"/>
    <property type="evidence" value="ECO:0007669"/>
    <property type="project" value="TreeGrafter"/>
</dbReference>
<dbReference type="GO" id="GO:0030515">
    <property type="term" value="F:snoRNA binding"/>
    <property type="evidence" value="ECO:0007669"/>
    <property type="project" value="TreeGrafter"/>
</dbReference>